<feature type="compositionally biased region" description="Pro residues" evidence="1">
    <location>
        <begin position="398"/>
        <end position="408"/>
    </location>
</feature>
<dbReference type="InterPro" id="IPR052772">
    <property type="entry name" value="Endo/PolyKinase_Domain-Protein"/>
</dbReference>
<feature type="region of interest" description="Disordered" evidence="1">
    <location>
        <begin position="395"/>
        <end position="477"/>
    </location>
</feature>
<name>A0AAW0G8C7_9APHY</name>
<evidence type="ECO:0000313" key="4">
    <source>
        <dbReference type="Proteomes" id="UP001385951"/>
    </source>
</evidence>
<evidence type="ECO:0000313" key="3">
    <source>
        <dbReference type="EMBL" id="KAK7687797.1"/>
    </source>
</evidence>
<evidence type="ECO:0000259" key="2">
    <source>
        <dbReference type="PROSITE" id="PS50828"/>
    </source>
</evidence>
<dbReference type="InterPro" id="IPR036063">
    <property type="entry name" value="Smr_dom_sf"/>
</dbReference>
<organism evidence="3 4">
    <name type="scientific">Cerrena zonata</name>
    <dbReference type="NCBI Taxonomy" id="2478898"/>
    <lineage>
        <taxon>Eukaryota</taxon>
        <taxon>Fungi</taxon>
        <taxon>Dikarya</taxon>
        <taxon>Basidiomycota</taxon>
        <taxon>Agaricomycotina</taxon>
        <taxon>Agaricomycetes</taxon>
        <taxon>Polyporales</taxon>
        <taxon>Cerrenaceae</taxon>
        <taxon>Cerrena</taxon>
    </lineage>
</organism>
<dbReference type="Pfam" id="PF01713">
    <property type="entry name" value="Smr"/>
    <property type="match status" value="1"/>
</dbReference>
<dbReference type="Proteomes" id="UP001385951">
    <property type="component" value="Unassembled WGS sequence"/>
</dbReference>
<reference evidence="3 4" key="1">
    <citation type="submission" date="2022-09" db="EMBL/GenBank/DDBJ databases">
        <authorList>
            <person name="Palmer J.M."/>
        </authorList>
    </citation>
    <scope>NUCLEOTIDE SEQUENCE [LARGE SCALE GENOMIC DNA]</scope>
    <source>
        <strain evidence="3 4">DSM 7382</strain>
    </source>
</reference>
<dbReference type="InterPro" id="IPR002625">
    <property type="entry name" value="Smr_dom"/>
</dbReference>
<feature type="region of interest" description="Disordered" evidence="1">
    <location>
        <begin position="87"/>
        <end position="123"/>
    </location>
</feature>
<dbReference type="PROSITE" id="PS50828">
    <property type="entry name" value="SMR"/>
    <property type="match status" value="1"/>
</dbReference>
<feature type="compositionally biased region" description="Basic and acidic residues" evidence="1">
    <location>
        <begin position="431"/>
        <end position="441"/>
    </location>
</feature>
<protein>
    <recommendedName>
        <fullName evidence="2">Smr domain-containing protein</fullName>
    </recommendedName>
</protein>
<feature type="compositionally biased region" description="Polar residues" evidence="1">
    <location>
        <begin position="87"/>
        <end position="105"/>
    </location>
</feature>
<dbReference type="AlphaFoldDB" id="A0AAW0G8C7"/>
<gene>
    <name evidence="3" type="ORF">QCA50_009016</name>
</gene>
<dbReference type="PANTHER" id="PTHR46535">
    <property type="entry name" value="NEDD4-BINDING PROTEIN 2"/>
    <property type="match status" value="1"/>
</dbReference>
<feature type="domain" description="Smr" evidence="2">
    <location>
        <begin position="554"/>
        <end position="628"/>
    </location>
</feature>
<dbReference type="GO" id="GO:0004519">
    <property type="term" value="F:endonuclease activity"/>
    <property type="evidence" value="ECO:0007669"/>
    <property type="project" value="TreeGrafter"/>
</dbReference>
<evidence type="ECO:0000256" key="1">
    <source>
        <dbReference type="SAM" id="MobiDB-lite"/>
    </source>
</evidence>
<feature type="compositionally biased region" description="Low complexity" evidence="1">
    <location>
        <begin position="106"/>
        <end position="123"/>
    </location>
</feature>
<comment type="caution">
    <text evidence="3">The sequence shown here is derived from an EMBL/GenBank/DDBJ whole genome shotgun (WGS) entry which is preliminary data.</text>
</comment>
<sequence length="628" mass="68359">MRDQTYSLEERLQAEFCPPLDSSLIAAFITDYCPEGQVKPSSQAEQSLRTILSELAAQAERDEECALSDRFDQLEFGTTCSVTDEASSGNDLFSNDTQVTSPTALSSNTSEASGSSGSTQPFSSPIGFLQTAFPDIPTHRLRSIVSSMGDIDDLDMEEVVDHICSLECVRELEQRGMDELSDDQEDLTPWLAVEKKKSFAPSKKQKQRGTTFTFGDVRQTRHIRPSTAPNSPNPNTNGASAPDPWTQASSLASHLATLVPSIPASRFHSIFHSPEYNSPSVAIRATLRSIKPLDESIEFAHALSIFEFLENGNDFTSLSPSEREQLMSDAKLAVRATGGQPDVALDLVQVLRDLDSDAVSGEVEWRLYHSPAPPQTAYSPRFASNAARRTKLKLKLPTEPPPVPPPPTRQHSSPISPVTSNAWKTIAASRVKSEPSSHPLKDFIPAYDPSNIPTKKGKARGGINGPGRKAVTPGNENRTHSLRAKELMQERAQALKEAGRAWQNGHGRNRGGEVAFYYAEKARQLQQRAFKEQLAVAQDKVDASRQNSKNGNTIDLHGTTVAEAILIVKEILAEECPSQSKPLKIITGRGIHSINGVGVLGPAIKANLLGEGWNVGRWDGGLVVRGKS</sequence>
<proteinExistence type="predicted"/>
<feature type="compositionally biased region" description="Low complexity" evidence="1">
    <location>
        <begin position="225"/>
        <end position="242"/>
    </location>
</feature>
<dbReference type="PANTHER" id="PTHR46535:SF1">
    <property type="entry name" value="NEDD4-BINDING PROTEIN 2"/>
    <property type="match status" value="1"/>
</dbReference>
<dbReference type="GO" id="GO:0005634">
    <property type="term" value="C:nucleus"/>
    <property type="evidence" value="ECO:0007669"/>
    <property type="project" value="TreeGrafter"/>
</dbReference>
<feature type="region of interest" description="Disordered" evidence="1">
    <location>
        <begin position="198"/>
        <end position="246"/>
    </location>
</feature>
<dbReference type="Gene3D" id="3.30.1370.110">
    <property type="match status" value="1"/>
</dbReference>
<feature type="compositionally biased region" description="Polar residues" evidence="1">
    <location>
        <begin position="410"/>
        <end position="423"/>
    </location>
</feature>
<dbReference type="SUPFAM" id="SSF160443">
    <property type="entry name" value="SMR domain-like"/>
    <property type="match status" value="1"/>
</dbReference>
<dbReference type="EMBL" id="JASBNA010000012">
    <property type="protein sequence ID" value="KAK7687797.1"/>
    <property type="molecule type" value="Genomic_DNA"/>
</dbReference>
<accession>A0AAW0G8C7</accession>
<keyword evidence="4" id="KW-1185">Reference proteome</keyword>
<dbReference type="SMART" id="SM00463">
    <property type="entry name" value="SMR"/>
    <property type="match status" value="1"/>
</dbReference>